<reference evidence="7" key="1">
    <citation type="submission" date="2025-08" db="UniProtKB">
        <authorList>
            <consortium name="RefSeq"/>
        </authorList>
    </citation>
    <scope>IDENTIFICATION</scope>
    <source>
        <tissue evidence="7">Gonads</tissue>
    </source>
</reference>
<dbReference type="InterPro" id="IPR001932">
    <property type="entry name" value="PPM-type_phosphatase-like_dom"/>
</dbReference>
<dbReference type="CDD" id="cd00143">
    <property type="entry name" value="PP2Cc"/>
    <property type="match status" value="1"/>
</dbReference>
<comment type="similarity">
    <text evidence="4">Belongs to the PP2C family.</text>
</comment>
<evidence type="ECO:0000256" key="3">
    <source>
        <dbReference type="ARBA" id="ARBA00022912"/>
    </source>
</evidence>
<dbReference type="Pfam" id="PF00481">
    <property type="entry name" value="PP2C"/>
    <property type="match status" value="2"/>
</dbReference>
<dbReference type="PANTHER" id="PTHR13832">
    <property type="entry name" value="PROTEIN PHOSPHATASE 2C"/>
    <property type="match status" value="1"/>
</dbReference>
<feature type="domain" description="PPM-type phosphatase" evidence="5">
    <location>
        <begin position="75"/>
        <end position="433"/>
    </location>
</feature>
<dbReference type="InterPro" id="IPR036457">
    <property type="entry name" value="PPM-type-like_dom_sf"/>
</dbReference>
<evidence type="ECO:0000313" key="7">
    <source>
        <dbReference type="RefSeq" id="XP_030762295.1"/>
    </source>
</evidence>
<dbReference type="GO" id="GO:0005739">
    <property type="term" value="C:mitochondrion"/>
    <property type="evidence" value="ECO:0007669"/>
    <property type="project" value="TreeGrafter"/>
</dbReference>
<dbReference type="RefSeq" id="XP_030762295.1">
    <property type="nucleotide sequence ID" value="XM_030906435.1"/>
</dbReference>
<dbReference type="GeneID" id="115887110"/>
<dbReference type="Gene3D" id="3.60.40.10">
    <property type="entry name" value="PPM-type phosphatase domain"/>
    <property type="match status" value="1"/>
</dbReference>
<dbReference type="GO" id="GO:0004741">
    <property type="term" value="F:[pyruvate dehydrogenase (acetyl-transferring)]-phosphatase activity"/>
    <property type="evidence" value="ECO:0007669"/>
    <property type="project" value="TreeGrafter"/>
</dbReference>
<dbReference type="PROSITE" id="PS51746">
    <property type="entry name" value="PPM_2"/>
    <property type="match status" value="1"/>
</dbReference>
<protein>
    <submittedName>
        <fullName evidence="7">Protein phosphatase 1H</fullName>
    </submittedName>
</protein>
<dbReference type="GO" id="GO:0046872">
    <property type="term" value="F:metal ion binding"/>
    <property type="evidence" value="ECO:0007669"/>
    <property type="project" value="UniProtKB-KW"/>
</dbReference>
<dbReference type="Proteomes" id="UP000504635">
    <property type="component" value="Unplaced"/>
</dbReference>
<dbReference type="OrthoDB" id="10264738at2759"/>
<evidence type="ECO:0000256" key="1">
    <source>
        <dbReference type="ARBA" id="ARBA00022723"/>
    </source>
</evidence>
<keyword evidence="3 4" id="KW-0904">Protein phosphatase</keyword>
<evidence type="ECO:0000313" key="6">
    <source>
        <dbReference type="Proteomes" id="UP000504635"/>
    </source>
</evidence>
<dbReference type="InterPro" id="IPR000222">
    <property type="entry name" value="PP2C_BS"/>
</dbReference>
<keyword evidence="1" id="KW-0479">Metal-binding</keyword>
<dbReference type="SMART" id="SM00332">
    <property type="entry name" value="PP2Cc"/>
    <property type="match status" value="1"/>
</dbReference>
<evidence type="ECO:0000256" key="4">
    <source>
        <dbReference type="RuleBase" id="RU003465"/>
    </source>
</evidence>
<organism evidence="6 7">
    <name type="scientific">Sitophilus oryzae</name>
    <name type="common">Rice weevil</name>
    <name type="synonym">Curculio oryzae</name>
    <dbReference type="NCBI Taxonomy" id="7048"/>
    <lineage>
        <taxon>Eukaryota</taxon>
        <taxon>Metazoa</taxon>
        <taxon>Ecdysozoa</taxon>
        <taxon>Arthropoda</taxon>
        <taxon>Hexapoda</taxon>
        <taxon>Insecta</taxon>
        <taxon>Pterygota</taxon>
        <taxon>Neoptera</taxon>
        <taxon>Endopterygota</taxon>
        <taxon>Coleoptera</taxon>
        <taxon>Polyphaga</taxon>
        <taxon>Cucujiformia</taxon>
        <taxon>Curculionidae</taxon>
        <taxon>Dryophthorinae</taxon>
        <taxon>Sitophilus</taxon>
    </lineage>
</organism>
<proteinExistence type="inferred from homology"/>
<keyword evidence="6" id="KW-1185">Reference proteome</keyword>
<evidence type="ECO:0000259" key="5">
    <source>
        <dbReference type="PROSITE" id="PS51746"/>
    </source>
</evidence>
<dbReference type="InterPro" id="IPR015655">
    <property type="entry name" value="PP2C"/>
</dbReference>
<dbReference type="FunCoup" id="A0A6J2YHD4">
    <property type="interactions" value="1126"/>
</dbReference>
<dbReference type="InParanoid" id="A0A6J2YHD4"/>
<accession>A0A6J2YHD4</accession>
<dbReference type="KEGG" id="soy:115887110"/>
<dbReference type="PANTHER" id="PTHR13832:SF354">
    <property type="entry name" value="GM14138P"/>
    <property type="match status" value="1"/>
</dbReference>
<name>A0A6J2YHD4_SITOR</name>
<dbReference type="AlphaFoldDB" id="A0A6J2YHD4"/>
<keyword evidence="2 4" id="KW-0378">Hydrolase</keyword>
<evidence type="ECO:0000256" key="2">
    <source>
        <dbReference type="ARBA" id="ARBA00022801"/>
    </source>
</evidence>
<gene>
    <name evidence="7" type="primary">LOC115887110</name>
</gene>
<dbReference type="PROSITE" id="PS01032">
    <property type="entry name" value="PPM_1"/>
    <property type="match status" value="1"/>
</dbReference>
<dbReference type="SUPFAM" id="SSF81606">
    <property type="entry name" value="PP2C-like"/>
    <property type="match status" value="1"/>
</dbReference>
<sequence>MFNRFKSAVIGVVSGLEANGPAIEGTQYNKVTLAPKFPYGRPHFLSLGDDEVQMSADHKLRPIIHPSKPLPYDTGYAECVNAGKSRWNEDQAVYRQGVLSKTIQNEAGTFNKYAVPYTYYGIFDGHAGVGAALCAAHQLHHIIHEKLVDAQDDIWVDFNEKNSPTTKPRDLLIIGALESAFSEMDQLLLEDKNKYQAAGGCTALVALFILGKLYVANAGDSRAIICKGDTFLPMSMDFTPENERDRIRRLAQEQPLLLGKEYTSKEYLAQPKSGDLGKTVMFRDAYMKGWAYKTLQPDDLKISVITGQGKRSRVMGTIGVTRGFGDHDLTAVYQKMPIKPFLSSHPEVQVYKIASTDDKEVLIMGTDGLWDVVDGYKAAEIIDKSLNAFEDKKYVSAATCLVGYARGSLTNFWQLKSGKPASCDDISVFVIPLLPYKLEYQELVSRSVVNESNSASTTTNNEIVCENENFLSC</sequence>